<keyword evidence="2" id="KW-1185">Reference proteome</keyword>
<evidence type="ECO:0000313" key="2">
    <source>
        <dbReference type="Proteomes" id="UP001060215"/>
    </source>
</evidence>
<protein>
    <submittedName>
        <fullName evidence="1">Uncharacterized protein</fullName>
    </submittedName>
</protein>
<dbReference type="Proteomes" id="UP001060215">
    <property type="component" value="Chromosome 7"/>
</dbReference>
<name>A0ACC0H4Q2_9ERIC</name>
<evidence type="ECO:0000313" key="1">
    <source>
        <dbReference type="EMBL" id="KAI8007762.1"/>
    </source>
</evidence>
<reference evidence="1 2" key="1">
    <citation type="journal article" date="2022" name="Plant J.">
        <title>Chromosome-level genome of Camellia lanceoleosa provides a valuable resource for understanding genome evolution and self-incompatibility.</title>
        <authorList>
            <person name="Gong W."/>
            <person name="Xiao S."/>
            <person name="Wang L."/>
            <person name="Liao Z."/>
            <person name="Chang Y."/>
            <person name="Mo W."/>
            <person name="Hu G."/>
            <person name="Li W."/>
            <person name="Zhao G."/>
            <person name="Zhu H."/>
            <person name="Hu X."/>
            <person name="Ji K."/>
            <person name="Xiang X."/>
            <person name="Song Q."/>
            <person name="Yuan D."/>
            <person name="Jin S."/>
            <person name="Zhang L."/>
        </authorList>
    </citation>
    <scope>NUCLEOTIDE SEQUENCE [LARGE SCALE GENOMIC DNA]</scope>
    <source>
        <strain evidence="1">SQ_2022a</strain>
    </source>
</reference>
<proteinExistence type="predicted"/>
<gene>
    <name evidence="1" type="ORF">LOK49_LG07G01638</name>
</gene>
<comment type="caution">
    <text evidence="1">The sequence shown here is derived from an EMBL/GenBank/DDBJ whole genome shotgun (WGS) entry which is preliminary data.</text>
</comment>
<accession>A0ACC0H4Q2</accession>
<dbReference type="EMBL" id="CM045764">
    <property type="protein sequence ID" value="KAI8007762.1"/>
    <property type="molecule type" value="Genomic_DNA"/>
</dbReference>
<organism evidence="1 2">
    <name type="scientific">Camellia lanceoleosa</name>
    <dbReference type="NCBI Taxonomy" id="1840588"/>
    <lineage>
        <taxon>Eukaryota</taxon>
        <taxon>Viridiplantae</taxon>
        <taxon>Streptophyta</taxon>
        <taxon>Embryophyta</taxon>
        <taxon>Tracheophyta</taxon>
        <taxon>Spermatophyta</taxon>
        <taxon>Magnoliopsida</taxon>
        <taxon>eudicotyledons</taxon>
        <taxon>Gunneridae</taxon>
        <taxon>Pentapetalae</taxon>
        <taxon>asterids</taxon>
        <taxon>Ericales</taxon>
        <taxon>Theaceae</taxon>
        <taxon>Camellia</taxon>
    </lineage>
</organism>
<sequence length="263" mass="29917">MFIFQKIGANRVASYTDVLKSRSNISDGNNFCLEMRKVVVCTRTDFFDDWAQIEKELNRSFKTLIVLRPFQLSTALFFAKSSEEADYYGAQGVCFFHKSIAVRLDRWSEEVFSKDAVIASNGGWISICDLPFNFWKDRVFEWIGSKCGRLIEVDCRTRYFGNLFKARLKVRGYGNGFLPTKLHVQFDEISVVVRLKVLSKPVGRREVHRQWSFSGEPSAGEEEDEETQGTSSIRGTKKMRRQLGDTLEGGEGNGGIARVDKGS</sequence>